<dbReference type="EMBL" id="UEYP01000001">
    <property type="protein sequence ID" value="SSC65335.1"/>
    <property type="molecule type" value="Genomic_DNA"/>
</dbReference>
<organism evidence="1 2">
    <name type="scientific">Ciceribacter selenitireducens ATCC BAA-1503</name>
    <dbReference type="NCBI Taxonomy" id="1336235"/>
    <lineage>
        <taxon>Bacteria</taxon>
        <taxon>Pseudomonadati</taxon>
        <taxon>Pseudomonadota</taxon>
        <taxon>Alphaproteobacteria</taxon>
        <taxon>Hyphomicrobiales</taxon>
        <taxon>Rhizobiaceae</taxon>
        <taxon>Ciceribacter</taxon>
    </lineage>
</organism>
<sequence>MIYLPSHSGRAKPVPQIESHSFKALWRASFPTDLESESSTIRKLPQMLAT</sequence>
<protein>
    <submittedName>
        <fullName evidence="1">Uncharacterized protein</fullName>
    </submittedName>
</protein>
<evidence type="ECO:0000313" key="2">
    <source>
        <dbReference type="Proteomes" id="UP000254764"/>
    </source>
</evidence>
<dbReference type="AlphaFoldDB" id="A0A376AC06"/>
<proteinExistence type="predicted"/>
<keyword evidence="2" id="KW-1185">Reference proteome</keyword>
<accession>A0A376AC06</accession>
<name>A0A376AC06_9HYPH</name>
<reference evidence="2" key="1">
    <citation type="submission" date="2018-07" db="EMBL/GenBank/DDBJ databases">
        <authorList>
            <person name="Peiro R."/>
            <person name="Begona"/>
            <person name="Cbmso G."/>
            <person name="Lopez M."/>
            <person name="Gonzalez S."/>
        </authorList>
    </citation>
    <scope>NUCLEOTIDE SEQUENCE [LARGE SCALE GENOMIC DNA]</scope>
</reference>
<gene>
    <name evidence="1" type="ORF">RHIZ70_1043</name>
</gene>
<evidence type="ECO:0000313" key="1">
    <source>
        <dbReference type="EMBL" id="SSC65335.1"/>
    </source>
</evidence>
<dbReference type="Proteomes" id="UP000254764">
    <property type="component" value="Unassembled WGS sequence"/>
</dbReference>